<sequence length="290" mass="32315">MWRFGFSAGERAIAADIIPAIEHGAGIPVFPSYASMWHFENKLAQSCLLEAAGIPTPANFIFHERESALDFIRRAEFPLVAKLSSGYQSSNVVMLKSRGEANRLVDNLFGPGVYSFEQPRGRLRRLIGHRAGAVKSLLNYPFRHGLQGGYFYAQEYLPGNAFDTRVTVIGNRAFGFRRFNRDGDFRASGSGKIDWNPREIPGDLIKQAFHVARKLGTQSLALDFLYQDTRPLVAEISYTYAAWAIEACPGHWQLQDGDQEPAWSVGPMKAEDAIFEDFLHNLVATAPAAE</sequence>
<dbReference type="InterPro" id="IPR011761">
    <property type="entry name" value="ATP-grasp"/>
</dbReference>
<dbReference type="EMBL" id="VRYZ01000003">
    <property type="protein sequence ID" value="TXS92466.1"/>
    <property type="molecule type" value="Genomic_DNA"/>
</dbReference>
<dbReference type="Gene3D" id="3.30.1490.20">
    <property type="entry name" value="ATP-grasp fold, A domain"/>
    <property type="match status" value="1"/>
</dbReference>
<gene>
    <name evidence="4" type="ORF">FVW59_08585</name>
</gene>
<keyword evidence="5" id="KW-1185">Reference proteome</keyword>
<evidence type="ECO:0000256" key="1">
    <source>
        <dbReference type="ARBA" id="ARBA00023211"/>
    </source>
</evidence>
<evidence type="ECO:0000256" key="2">
    <source>
        <dbReference type="PROSITE-ProRule" id="PRU00409"/>
    </source>
</evidence>
<dbReference type="Proteomes" id="UP000321933">
    <property type="component" value="Unassembled WGS sequence"/>
</dbReference>
<keyword evidence="2" id="KW-0547">Nucleotide-binding</keyword>
<protein>
    <recommendedName>
        <fullName evidence="3">ATP-grasp domain-containing protein</fullName>
    </recommendedName>
</protein>
<dbReference type="PANTHER" id="PTHR21621:SF0">
    <property type="entry name" value="BETA-CITRYLGLUTAMATE SYNTHASE B-RELATED"/>
    <property type="match status" value="1"/>
</dbReference>
<dbReference type="SUPFAM" id="SSF56059">
    <property type="entry name" value="Glutathione synthetase ATP-binding domain-like"/>
    <property type="match status" value="1"/>
</dbReference>
<dbReference type="GO" id="GO:0005524">
    <property type="term" value="F:ATP binding"/>
    <property type="evidence" value="ECO:0007669"/>
    <property type="project" value="UniProtKB-UniRule"/>
</dbReference>
<dbReference type="RefSeq" id="WP_148063837.1">
    <property type="nucleotide sequence ID" value="NZ_VRYZ01000003.1"/>
</dbReference>
<feature type="domain" description="ATP-grasp" evidence="3">
    <location>
        <begin position="46"/>
        <end position="97"/>
    </location>
</feature>
<dbReference type="GO" id="GO:0005737">
    <property type="term" value="C:cytoplasm"/>
    <property type="evidence" value="ECO:0007669"/>
    <property type="project" value="TreeGrafter"/>
</dbReference>
<evidence type="ECO:0000313" key="5">
    <source>
        <dbReference type="Proteomes" id="UP000321933"/>
    </source>
</evidence>
<dbReference type="InterPro" id="IPR013815">
    <property type="entry name" value="ATP_grasp_subdomain_1"/>
</dbReference>
<dbReference type="GO" id="GO:0016879">
    <property type="term" value="F:ligase activity, forming carbon-nitrogen bonds"/>
    <property type="evidence" value="ECO:0007669"/>
    <property type="project" value="TreeGrafter"/>
</dbReference>
<reference evidence="4 5" key="1">
    <citation type="submission" date="2019-08" db="EMBL/GenBank/DDBJ databases">
        <title>Parahaliea maris sp. nov., isolated from the surface seawater.</title>
        <authorList>
            <person name="Liu Y."/>
        </authorList>
    </citation>
    <scope>NUCLEOTIDE SEQUENCE [LARGE SCALE GENOMIC DNA]</scope>
    <source>
        <strain evidence="4 5">S2-26</strain>
    </source>
</reference>
<dbReference type="GO" id="GO:0046872">
    <property type="term" value="F:metal ion binding"/>
    <property type="evidence" value="ECO:0007669"/>
    <property type="project" value="InterPro"/>
</dbReference>
<keyword evidence="2" id="KW-0067">ATP-binding</keyword>
<dbReference type="PROSITE" id="PS50975">
    <property type="entry name" value="ATP_GRASP"/>
    <property type="match status" value="1"/>
</dbReference>
<organism evidence="4 5">
    <name type="scientific">Parahaliea aestuarii</name>
    <dbReference type="NCBI Taxonomy" id="1852021"/>
    <lineage>
        <taxon>Bacteria</taxon>
        <taxon>Pseudomonadati</taxon>
        <taxon>Pseudomonadota</taxon>
        <taxon>Gammaproteobacteria</taxon>
        <taxon>Cellvibrionales</taxon>
        <taxon>Halieaceae</taxon>
        <taxon>Parahaliea</taxon>
    </lineage>
</organism>
<comment type="caution">
    <text evidence="4">The sequence shown here is derived from an EMBL/GenBank/DDBJ whole genome shotgun (WGS) entry which is preliminary data.</text>
</comment>
<dbReference type="Gene3D" id="3.30.470.20">
    <property type="entry name" value="ATP-grasp fold, B domain"/>
    <property type="match status" value="1"/>
</dbReference>
<dbReference type="InterPro" id="IPR013651">
    <property type="entry name" value="ATP-grasp_RimK-type"/>
</dbReference>
<evidence type="ECO:0000259" key="3">
    <source>
        <dbReference type="PROSITE" id="PS50975"/>
    </source>
</evidence>
<proteinExistence type="predicted"/>
<name>A0A5C8ZVI9_9GAMM</name>
<dbReference type="Pfam" id="PF08443">
    <property type="entry name" value="RimK"/>
    <property type="match status" value="1"/>
</dbReference>
<accession>A0A5C8ZVI9</accession>
<keyword evidence="1" id="KW-0464">Manganese</keyword>
<evidence type="ECO:0000313" key="4">
    <source>
        <dbReference type="EMBL" id="TXS92466.1"/>
    </source>
</evidence>
<dbReference type="AlphaFoldDB" id="A0A5C8ZVI9"/>
<dbReference type="PANTHER" id="PTHR21621">
    <property type="entry name" value="RIBOSOMAL PROTEIN S6 MODIFICATION PROTEIN"/>
    <property type="match status" value="1"/>
</dbReference>
<dbReference type="OrthoDB" id="1704979at2"/>